<dbReference type="Pfam" id="PF16179">
    <property type="entry name" value="RHD_dimer"/>
    <property type="match status" value="1"/>
</dbReference>
<evidence type="ECO:0000256" key="1">
    <source>
        <dbReference type="ARBA" id="ARBA00004123"/>
    </source>
</evidence>
<evidence type="ECO:0000259" key="12">
    <source>
        <dbReference type="PROSITE" id="PS50254"/>
    </source>
</evidence>
<dbReference type="FunFam" id="2.60.40.10:FF:000046">
    <property type="entry name" value="Nuclear factor NF-kappa-B p105 subunit"/>
    <property type="match status" value="1"/>
</dbReference>
<dbReference type="FunFam" id="2.60.40.340:FF:000004">
    <property type="entry name" value="Nuclear factor NF-kappa-B p105 subunit isoform 1"/>
    <property type="match status" value="1"/>
</dbReference>
<name>A0A401PIG1_SCYTO</name>
<evidence type="ECO:0000256" key="2">
    <source>
        <dbReference type="ARBA" id="ARBA00004496"/>
    </source>
</evidence>
<keyword evidence="3" id="KW-0963">Cytoplasm</keyword>
<gene>
    <name evidence="13" type="ORF">scyTo_0002251</name>
</gene>
<dbReference type="InterPro" id="IPR030492">
    <property type="entry name" value="RHD_CS"/>
</dbReference>
<feature type="domain" description="RHD" evidence="12">
    <location>
        <begin position="71"/>
        <end position="278"/>
    </location>
</feature>
<dbReference type="EMBL" id="BFAA01000550">
    <property type="protein sequence ID" value="GCB72915.1"/>
    <property type="molecule type" value="Genomic_DNA"/>
</dbReference>
<dbReference type="PROSITE" id="PS01204">
    <property type="entry name" value="REL_1"/>
    <property type="match status" value="1"/>
</dbReference>
<dbReference type="SMART" id="SM00429">
    <property type="entry name" value="IPT"/>
    <property type="match status" value="1"/>
</dbReference>
<evidence type="ECO:0000313" key="13">
    <source>
        <dbReference type="EMBL" id="GCB72915.1"/>
    </source>
</evidence>
<dbReference type="GO" id="GO:0000978">
    <property type="term" value="F:RNA polymerase II cis-regulatory region sequence-specific DNA binding"/>
    <property type="evidence" value="ECO:0007669"/>
    <property type="project" value="TreeGrafter"/>
</dbReference>
<keyword evidence="9" id="KW-0804">Transcription</keyword>
<dbReference type="SUPFAM" id="SSF49417">
    <property type="entry name" value="p53-like transcription factors"/>
    <property type="match status" value="1"/>
</dbReference>
<comment type="caution">
    <text evidence="13">The sequence shown here is derived from an EMBL/GenBank/DDBJ whole genome shotgun (WGS) entry which is preliminary data.</text>
</comment>
<feature type="compositionally biased region" description="Basic and acidic residues" evidence="11">
    <location>
        <begin position="207"/>
        <end position="226"/>
    </location>
</feature>
<evidence type="ECO:0000256" key="3">
    <source>
        <dbReference type="ARBA" id="ARBA00022490"/>
    </source>
</evidence>
<keyword evidence="10" id="KW-0539">Nucleus</keyword>
<dbReference type="InterPro" id="IPR033926">
    <property type="entry name" value="IPT_NFkappaB"/>
</dbReference>
<dbReference type="GO" id="GO:0005737">
    <property type="term" value="C:cytoplasm"/>
    <property type="evidence" value="ECO:0007669"/>
    <property type="project" value="UniProtKB-SubCell"/>
</dbReference>
<dbReference type="AlphaFoldDB" id="A0A401PIG1"/>
<dbReference type="Gene3D" id="2.60.40.10">
    <property type="entry name" value="Immunoglobulins"/>
    <property type="match status" value="1"/>
</dbReference>
<evidence type="ECO:0000313" key="14">
    <source>
        <dbReference type="Proteomes" id="UP000288216"/>
    </source>
</evidence>
<proteinExistence type="predicted"/>
<keyword evidence="6" id="KW-0040">ANK repeat</keyword>
<evidence type="ECO:0000256" key="10">
    <source>
        <dbReference type="ARBA" id="ARBA00023242"/>
    </source>
</evidence>
<dbReference type="PANTHER" id="PTHR24169">
    <property type="entry name" value="NUCLEAR FACTOR NF-KAPPA-B PROTEIN"/>
    <property type="match status" value="1"/>
</dbReference>
<dbReference type="InterPro" id="IPR002909">
    <property type="entry name" value="IPT_dom"/>
</dbReference>
<dbReference type="InterPro" id="IPR013783">
    <property type="entry name" value="Ig-like_fold"/>
</dbReference>
<dbReference type="InterPro" id="IPR008967">
    <property type="entry name" value="p53-like_TF_DNA-bd_sf"/>
</dbReference>
<sequence>MKDSCKVMSLFVIVENNNRTTEGKCNDSARSCTLRRNLLKMESMNHYNNIDIDFVLSCQDLNYSDPTSHFTCDPYIEIIEQPKQRGFRFRYGCEGPSHGGLPGVSSEKNKKTYPTVKIQNYTGPAKIVVQLVTIDEPPLLHVHSLVGRQCENGICVIQMDSEDMTASFPNLGILHVPKKDVVAIIEEQLIKSWTSDTQNGNISLPDGKNENEMELQHKQLQKEDRERIHREAQKQTKYMDLSVIRLMFTPYLPGSDGKFTRRLSSVISDPIYDSKAPNATSLRIVRMAKTAGSVMGGDEVFLLCDKVQKDDIQVRFYQEDESGHIWEAFGKFGAADVHRQFAIVFKTPKYFDIHIAKPVSVFVQLRRRSDGEMSQPKPFIYYPHTKRMTVLKRPGFFKAPSYPDKGENASGLQFPVDNDITAYFPTAELQGYGEIKKPLAIYNHMVTTQETRNNVACFGY</sequence>
<dbReference type="InterPro" id="IPR011539">
    <property type="entry name" value="RHD_DNA_bind_dom"/>
</dbReference>
<dbReference type="Proteomes" id="UP000288216">
    <property type="component" value="Unassembled WGS sequence"/>
</dbReference>
<dbReference type="PRINTS" id="PR00057">
    <property type="entry name" value="NFKBTNSCPFCT"/>
</dbReference>
<dbReference type="SUPFAM" id="SSF81296">
    <property type="entry name" value="E set domains"/>
    <property type="match status" value="1"/>
</dbReference>
<dbReference type="InterPro" id="IPR032397">
    <property type="entry name" value="RHD_dimer"/>
</dbReference>
<dbReference type="InterPro" id="IPR000451">
    <property type="entry name" value="NFkB/Dor"/>
</dbReference>
<dbReference type="CDD" id="cd01177">
    <property type="entry name" value="IPT_NFkappaB"/>
    <property type="match status" value="1"/>
</dbReference>
<dbReference type="STRING" id="75743.A0A401PIG1"/>
<keyword evidence="7" id="KW-0238">DNA-binding</keyword>
<dbReference type="OrthoDB" id="10254686at2759"/>
<dbReference type="InterPro" id="IPR014756">
    <property type="entry name" value="Ig_E-set"/>
</dbReference>
<feature type="region of interest" description="Disordered" evidence="11">
    <location>
        <begin position="196"/>
        <end position="226"/>
    </location>
</feature>
<keyword evidence="4" id="KW-0677">Repeat</keyword>
<keyword evidence="14" id="KW-1185">Reference proteome</keyword>
<dbReference type="GO" id="GO:0000981">
    <property type="term" value="F:DNA-binding transcription factor activity, RNA polymerase II-specific"/>
    <property type="evidence" value="ECO:0007669"/>
    <property type="project" value="TreeGrafter"/>
</dbReference>
<dbReference type="OMA" id="WEAFGKF"/>
<accession>A0A401PIG1</accession>
<reference evidence="13 14" key="1">
    <citation type="journal article" date="2018" name="Nat. Ecol. Evol.">
        <title>Shark genomes provide insights into elasmobranch evolution and the origin of vertebrates.</title>
        <authorList>
            <person name="Hara Y"/>
            <person name="Yamaguchi K"/>
            <person name="Onimaru K"/>
            <person name="Kadota M"/>
            <person name="Koyanagi M"/>
            <person name="Keeley SD"/>
            <person name="Tatsumi K"/>
            <person name="Tanaka K"/>
            <person name="Motone F"/>
            <person name="Kageyama Y"/>
            <person name="Nozu R"/>
            <person name="Adachi N"/>
            <person name="Nishimura O"/>
            <person name="Nakagawa R"/>
            <person name="Tanegashima C"/>
            <person name="Kiyatake I"/>
            <person name="Matsumoto R"/>
            <person name="Murakumo K"/>
            <person name="Nishida K"/>
            <person name="Terakita A"/>
            <person name="Kuratani S"/>
            <person name="Sato K"/>
            <person name="Hyodo S Kuraku.S."/>
        </authorList>
    </citation>
    <scope>NUCLEOTIDE SEQUENCE [LARGE SCALE GENOMIC DNA]</scope>
</reference>
<organism evidence="13 14">
    <name type="scientific">Scyliorhinus torazame</name>
    <name type="common">Cloudy catshark</name>
    <name type="synonym">Catulus torazame</name>
    <dbReference type="NCBI Taxonomy" id="75743"/>
    <lineage>
        <taxon>Eukaryota</taxon>
        <taxon>Metazoa</taxon>
        <taxon>Chordata</taxon>
        <taxon>Craniata</taxon>
        <taxon>Vertebrata</taxon>
        <taxon>Chondrichthyes</taxon>
        <taxon>Elasmobranchii</taxon>
        <taxon>Galeomorphii</taxon>
        <taxon>Galeoidea</taxon>
        <taxon>Carcharhiniformes</taxon>
        <taxon>Scyliorhinidae</taxon>
        <taxon>Scyliorhinus</taxon>
    </lineage>
</organism>
<comment type="subcellular location">
    <subcellularLocation>
        <location evidence="2">Cytoplasm</location>
    </subcellularLocation>
    <subcellularLocation>
        <location evidence="1">Nucleus</location>
    </subcellularLocation>
</comment>
<dbReference type="InterPro" id="IPR037059">
    <property type="entry name" value="RHD_DNA_bind_dom_sf"/>
</dbReference>
<evidence type="ECO:0000256" key="5">
    <source>
        <dbReference type="ARBA" id="ARBA00023015"/>
    </source>
</evidence>
<dbReference type="Pfam" id="PF00554">
    <property type="entry name" value="RHD_DNA_bind"/>
    <property type="match status" value="1"/>
</dbReference>
<evidence type="ECO:0000256" key="9">
    <source>
        <dbReference type="ARBA" id="ARBA00023163"/>
    </source>
</evidence>
<keyword evidence="8" id="KW-0010">Activator</keyword>
<dbReference type="Gene3D" id="2.60.40.340">
    <property type="entry name" value="Rel homology domain (RHD), DNA-binding domain"/>
    <property type="match status" value="1"/>
</dbReference>
<dbReference type="PROSITE" id="PS50254">
    <property type="entry name" value="REL_2"/>
    <property type="match status" value="1"/>
</dbReference>
<keyword evidence="5" id="KW-0805">Transcription regulation</keyword>
<evidence type="ECO:0000256" key="7">
    <source>
        <dbReference type="ARBA" id="ARBA00023125"/>
    </source>
</evidence>
<dbReference type="GO" id="GO:0035525">
    <property type="term" value="C:NF-kappaB p50/p65 complex"/>
    <property type="evidence" value="ECO:0007669"/>
    <property type="project" value="TreeGrafter"/>
</dbReference>
<dbReference type="PANTHER" id="PTHR24169:SF9">
    <property type="entry name" value="NUCLEAR FACTOR NF-KAPPA-B P105 SUBUNIT"/>
    <property type="match status" value="1"/>
</dbReference>
<evidence type="ECO:0000256" key="6">
    <source>
        <dbReference type="ARBA" id="ARBA00023043"/>
    </source>
</evidence>
<evidence type="ECO:0000256" key="11">
    <source>
        <dbReference type="SAM" id="MobiDB-lite"/>
    </source>
</evidence>
<evidence type="ECO:0000256" key="4">
    <source>
        <dbReference type="ARBA" id="ARBA00022737"/>
    </source>
</evidence>
<evidence type="ECO:0000256" key="8">
    <source>
        <dbReference type="ARBA" id="ARBA00023159"/>
    </source>
</evidence>
<protein>
    <recommendedName>
        <fullName evidence="12">RHD domain-containing protein</fullName>
    </recommendedName>
</protein>